<reference evidence="2" key="1">
    <citation type="journal article" date="2016" name="Nature">
        <title>Genome evolution in the allotetraploid frog Xenopus laevis.</title>
        <authorList>
            <person name="Session A.M."/>
            <person name="Uno Y."/>
            <person name="Kwon T."/>
            <person name="Chapman J.A."/>
            <person name="Toyoda A."/>
            <person name="Takahashi S."/>
            <person name="Fukui A."/>
            <person name="Hikosaka A."/>
            <person name="Suzuki A."/>
            <person name="Kondo M."/>
            <person name="van Heeringen S.J."/>
            <person name="Quigley I."/>
            <person name="Heinz S."/>
            <person name="Ogino H."/>
            <person name="Ochi H."/>
            <person name="Hellsten U."/>
            <person name="Lyons J.B."/>
            <person name="Simakov O."/>
            <person name="Putnam N."/>
            <person name="Stites J."/>
            <person name="Kuroki Y."/>
            <person name="Tanaka T."/>
            <person name="Michiue T."/>
            <person name="Watanabe M."/>
            <person name="Bogdanovic O."/>
            <person name="Lister R."/>
            <person name="Georgiou G."/>
            <person name="Paranjpe S.S."/>
            <person name="van Kruijsbergen I."/>
            <person name="Shu S."/>
            <person name="Carlson J."/>
            <person name="Kinoshita T."/>
            <person name="Ohta Y."/>
            <person name="Mawaribuchi S."/>
            <person name="Jenkins J."/>
            <person name="Grimwood J."/>
            <person name="Schmutz J."/>
            <person name="Mitros T."/>
            <person name="Mozaffari S.V."/>
            <person name="Suzuki Y."/>
            <person name="Haramoto Y."/>
            <person name="Yamamoto T.S."/>
            <person name="Takagi C."/>
            <person name="Heald R."/>
            <person name="Miller K."/>
            <person name="Haudenschild C."/>
            <person name="Kitzman J."/>
            <person name="Nakayama T."/>
            <person name="Izutsu Y."/>
            <person name="Robert J."/>
            <person name="Fortriede J."/>
            <person name="Burns K."/>
            <person name="Lotay V."/>
            <person name="Karimi K."/>
            <person name="Yasuoka Y."/>
            <person name="Dichmann D.S."/>
            <person name="Flajnik M.F."/>
            <person name="Houston D.W."/>
            <person name="Shendure J."/>
            <person name="DuPasquier L."/>
            <person name="Vize P.D."/>
            <person name="Zorn A.M."/>
            <person name="Ito M."/>
            <person name="Marcotte E.M."/>
            <person name="Wallingford J.B."/>
            <person name="Ito Y."/>
            <person name="Asashima M."/>
            <person name="Ueno N."/>
            <person name="Matsuda Y."/>
            <person name="Veenstra G.J."/>
            <person name="Fujiyama A."/>
            <person name="Harland R.M."/>
            <person name="Taira M."/>
            <person name="Rokhsar D.S."/>
        </authorList>
    </citation>
    <scope>NUCLEOTIDE SEQUENCE [LARGE SCALE GENOMIC DNA]</scope>
    <source>
        <strain evidence="2">J</strain>
    </source>
</reference>
<dbReference type="AlphaFoldDB" id="A0A974DD72"/>
<proteinExistence type="predicted"/>
<dbReference type="Proteomes" id="UP000694892">
    <property type="component" value="Chromosome 3L"/>
</dbReference>
<organism evidence="1 2">
    <name type="scientific">Xenopus laevis</name>
    <name type="common">African clawed frog</name>
    <dbReference type="NCBI Taxonomy" id="8355"/>
    <lineage>
        <taxon>Eukaryota</taxon>
        <taxon>Metazoa</taxon>
        <taxon>Chordata</taxon>
        <taxon>Craniata</taxon>
        <taxon>Vertebrata</taxon>
        <taxon>Euteleostomi</taxon>
        <taxon>Amphibia</taxon>
        <taxon>Batrachia</taxon>
        <taxon>Anura</taxon>
        <taxon>Pipoidea</taxon>
        <taxon>Pipidae</taxon>
        <taxon>Xenopodinae</taxon>
        <taxon>Xenopus</taxon>
        <taxon>Xenopus</taxon>
    </lineage>
</organism>
<evidence type="ECO:0000313" key="1">
    <source>
        <dbReference type="EMBL" id="OCT88422.1"/>
    </source>
</evidence>
<evidence type="ECO:0000313" key="2">
    <source>
        <dbReference type="Proteomes" id="UP000694892"/>
    </source>
</evidence>
<name>A0A974DD72_XENLA</name>
<protein>
    <submittedName>
        <fullName evidence="1">Uncharacterized protein</fullName>
    </submittedName>
</protein>
<sequence>MTFYHHCELSFHVYYFAMYHGFSYRYMNRFFGHNKSIPYIYRGEEGDHDFYCTCMVSVHAVFNKVVYVNTRWHSFRCFPFISPFIIKYRYAVFNFNCYTVN</sequence>
<gene>
    <name evidence="1" type="ORF">XELAEV_18017053mg</name>
</gene>
<dbReference type="EMBL" id="CM004470">
    <property type="protein sequence ID" value="OCT88422.1"/>
    <property type="molecule type" value="Genomic_DNA"/>
</dbReference>
<accession>A0A974DD72</accession>